<organism evidence="1">
    <name type="scientific">marine metagenome</name>
    <dbReference type="NCBI Taxonomy" id="408172"/>
    <lineage>
        <taxon>unclassified sequences</taxon>
        <taxon>metagenomes</taxon>
        <taxon>ecological metagenomes</taxon>
    </lineage>
</organism>
<dbReference type="AlphaFoldDB" id="A0A382NM65"/>
<proteinExistence type="predicted"/>
<name>A0A382NM65_9ZZZZ</name>
<dbReference type="InterPro" id="IPR008914">
    <property type="entry name" value="PEBP"/>
</dbReference>
<dbReference type="InterPro" id="IPR036610">
    <property type="entry name" value="PEBP-like_sf"/>
</dbReference>
<gene>
    <name evidence="1" type="ORF">METZ01_LOCUS314604</name>
</gene>
<evidence type="ECO:0000313" key="1">
    <source>
        <dbReference type="EMBL" id="SVC61750.1"/>
    </source>
</evidence>
<accession>A0A382NM65</accession>
<dbReference type="Pfam" id="PF01161">
    <property type="entry name" value="PBP"/>
    <property type="match status" value="1"/>
</dbReference>
<dbReference type="EMBL" id="UINC01101157">
    <property type="protein sequence ID" value="SVC61750.1"/>
    <property type="molecule type" value="Genomic_DNA"/>
</dbReference>
<reference evidence="1" key="1">
    <citation type="submission" date="2018-05" db="EMBL/GenBank/DDBJ databases">
        <authorList>
            <person name="Lanie J.A."/>
            <person name="Ng W.-L."/>
            <person name="Kazmierczak K.M."/>
            <person name="Andrzejewski T.M."/>
            <person name="Davidsen T.M."/>
            <person name="Wayne K.J."/>
            <person name="Tettelin H."/>
            <person name="Glass J.I."/>
            <person name="Rusch D."/>
            <person name="Podicherti R."/>
            <person name="Tsui H.-C.T."/>
            <person name="Winkler M.E."/>
        </authorList>
    </citation>
    <scope>NUCLEOTIDE SEQUENCE</scope>
</reference>
<dbReference type="Gene3D" id="3.90.280.10">
    <property type="entry name" value="PEBP-like"/>
    <property type="match status" value="1"/>
</dbReference>
<sequence>MKRLLGVFIGLTLVMLSTGSQAGELALSHTDPAWKDGKGKVPDIGICEARNVGGKGMSPSIEVTGIPSGTVKLELHFTDEDWYAGEGAHGVVGFPVPAGSKSVIVPSFKGETDKLPANIEAISSHEAQMLAGGIYLGPCSGGRLHNYTVYVYAKNADGKKLAKGKLPLGQY</sequence>
<evidence type="ECO:0008006" key="2">
    <source>
        <dbReference type="Google" id="ProtNLM"/>
    </source>
</evidence>
<protein>
    <recommendedName>
        <fullName evidence="2">YbhB/YbcL family Raf kinase inhibitor-like protein</fullName>
    </recommendedName>
</protein>
<dbReference type="SUPFAM" id="SSF49777">
    <property type="entry name" value="PEBP-like"/>
    <property type="match status" value="1"/>
</dbReference>